<dbReference type="GeneID" id="5056048"/>
<evidence type="ECO:0000313" key="4">
    <source>
        <dbReference type="EMBL" id="NYR15294.1"/>
    </source>
</evidence>
<reference evidence="4 5" key="1">
    <citation type="journal article" date="2020" name="Nat. Commun.">
        <title>The structures of two archaeal type IV pili illuminate evolutionary relationships.</title>
        <authorList>
            <person name="Wang F."/>
            <person name="Baquero D.P."/>
            <person name="Su Z."/>
            <person name="Beltran L.C."/>
            <person name="Prangishvili D."/>
            <person name="Krupovic M."/>
            <person name="Egelman E.H."/>
        </authorList>
    </citation>
    <scope>NUCLEOTIDE SEQUENCE [LARGE SCALE GENOMIC DNA]</scope>
    <source>
        <strain evidence="4 5">2GA</strain>
    </source>
</reference>
<dbReference type="NCBIfam" id="TIGR00104">
    <property type="entry name" value="tRNA_TsaA"/>
    <property type="match status" value="1"/>
</dbReference>
<evidence type="ECO:0000256" key="1">
    <source>
        <dbReference type="ARBA" id="ARBA00022691"/>
    </source>
</evidence>
<dbReference type="Proteomes" id="UP000554766">
    <property type="component" value="Unassembled WGS sequence"/>
</dbReference>
<dbReference type="EMBL" id="JAAVJF010000002">
    <property type="protein sequence ID" value="NYR15294.1"/>
    <property type="molecule type" value="Genomic_DNA"/>
</dbReference>
<feature type="domain" description="TsaA-like" evidence="3">
    <location>
        <begin position="4"/>
        <end position="132"/>
    </location>
</feature>
<dbReference type="PROSITE" id="PS51668">
    <property type="entry name" value="TSAA_2"/>
    <property type="match status" value="1"/>
</dbReference>
<evidence type="ECO:0000259" key="3">
    <source>
        <dbReference type="PROSITE" id="PS51668"/>
    </source>
</evidence>
<dbReference type="GO" id="GO:0032259">
    <property type="term" value="P:methylation"/>
    <property type="evidence" value="ECO:0007669"/>
    <property type="project" value="UniProtKB-KW"/>
</dbReference>
<dbReference type="InterPro" id="IPR036413">
    <property type="entry name" value="YaeB-like_sf"/>
</dbReference>
<dbReference type="PANTHER" id="PTHR12818:SF0">
    <property type="entry name" value="TRNA (ADENINE(37)-N6)-METHYLTRANSFERASE"/>
    <property type="match status" value="1"/>
</dbReference>
<proteinExistence type="inferred from homology"/>
<evidence type="ECO:0000256" key="2">
    <source>
        <dbReference type="ARBA" id="ARBA00033753"/>
    </source>
</evidence>
<keyword evidence="5" id="KW-1185">Reference proteome</keyword>
<comment type="caution">
    <text evidence="4">The sequence shown here is derived from an EMBL/GenBank/DDBJ whole genome shotgun (WGS) entry which is preliminary data.</text>
</comment>
<protein>
    <submittedName>
        <fullName evidence="4">tRNA (N6-threonylcarbamoyladenosine(37)-N6)-methyltransferase TrmO</fullName>
    </submittedName>
</protein>
<dbReference type="RefSeq" id="WP_011900889.1">
    <property type="nucleotide sequence ID" value="NZ_JAAVJF010000002.1"/>
</dbReference>
<dbReference type="PANTHER" id="PTHR12818">
    <property type="entry name" value="TRNA (ADENINE(37)-N6)-METHYLTRANSFERASE"/>
    <property type="match status" value="1"/>
</dbReference>
<dbReference type="SUPFAM" id="SSF118196">
    <property type="entry name" value="YaeB-like"/>
    <property type="match status" value="1"/>
</dbReference>
<dbReference type="InterPro" id="IPR023370">
    <property type="entry name" value="TrmO-like_N"/>
</dbReference>
<dbReference type="GO" id="GO:0008168">
    <property type="term" value="F:methyltransferase activity"/>
    <property type="evidence" value="ECO:0007669"/>
    <property type="project" value="UniProtKB-KW"/>
</dbReference>
<sequence>MSCFEPIGYVRHWYTDEEVKAKRAVDAVIEVLPQYEEGLRGIEEFSHVVVVAFLHKFRGRPLVVRPKRVAHAPEVGVFATDSPDRPNPIGITVVKLVKREGRTLYVEGVDLFNGTPVLDIKGFTPKRCPGGAVAPWWAD</sequence>
<evidence type="ECO:0000313" key="5">
    <source>
        <dbReference type="Proteomes" id="UP000554766"/>
    </source>
</evidence>
<keyword evidence="1" id="KW-0949">S-adenosyl-L-methionine</keyword>
<dbReference type="Gene3D" id="2.40.30.70">
    <property type="entry name" value="YaeB-like"/>
    <property type="match status" value="1"/>
</dbReference>
<dbReference type="InterPro" id="IPR036414">
    <property type="entry name" value="YaeB_N_sf"/>
</dbReference>
<comment type="similarity">
    <text evidence="2">Belongs to the tRNA methyltransferase O family.</text>
</comment>
<dbReference type="Pfam" id="PF01980">
    <property type="entry name" value="TrmO_N"/>
    <property type="match status" value="1"/>
</dbReference>
<dbReference type="CDD" id="cd09281">
    <property type="entry name" value="UPF0066"/>
    <property type="match status" value="1"/>
</dbReference>
<dbReference type="InterPro" id="IPR040372">
    <property type="entry name" value="YaeB-like"/>
</dbReference>
<dbReference type="AlphaFoldDB" id="A0A7L4P9K2"/>
<organism evidence="4 5">
    <name type="scientific">Pyrobaculum arsenaticum</name>
    <dbReference type="NCBI Taxonomy" id="121277"/>
    <lineage>
        <taxon>Archaea</taxon>
        <taxon>Thermoproteota</taxon>
        <taxon>Thermoprotei</taxon>
        <taxon>Thermoproteales</taxon>
        <taxon>Thermoproteaceae</taxon>
        <taxon>Pyrobaculum</taxon>
    </lineage>
</organism>
<name>A0A7L4P9K2_9CREN</name>
<accession>A0A7L4P9K2</accession>
<keyword evidence="4" id="KW-0489">Methyltransferase</keyword>
<keyword evidence="4" id="KW-0808">Transferase</keyword>
<gene>
    <name evidence="4" type="primary">tsaA</name>
    <name evidence="4" type="ORF">HC235_04890</name>
</gene>
<dbReference type="OMA" id="DLYDGTP"/>